<feature type="domain" description="Cupin type-2" evidence="1">
    <location>
        <begin position="37"/>
        <end position="104"/>
    </location>
</feature>
<reference evidence="2 3" key="1">
    <citation type="submission" date="2019-07" db="EMBL/GenBank/DDBJ databases">
        <title>Sulfurimonas paralvinellae sp. nov., a novel mesophilic, hydrogen- and sulfur-oxidizing chemolithoautotroph within the Epsilonproteo- bacteria isolated from a deep-sea hydrothermal vent polychaete nest, reclassification of Thiomicrospira denitrificans as Sulfurimonas denitrificans comb. nov. and emended description of the genus Sulfurimonas.</title>
        <authorList>
            <person name="Wang S."/>
            <person name="Jiang L."/>
            <person name="Shao Z."/>
        </authorList>
    </citation>
    <scope>NUCLEOTIDE SEQUENCE [LARGE SCALE GENOMIC DNA]</scope>
    <source>
        <strain evidence="2 3">GO25</strain>
    </source>
</reference>
<name>A0A7M1B8P1_9BACT</name>
<accession>A0A7M1B8P1</accession>
<dbReference type="Proteomes" id="UP000593580">
    <property type="component" value="Chromosome"/>
</dbReference>
<dbReference type="InterPro" id="IPR011051">
    <property type="entry name" value="RmlC_Cupin_sf"/>
</dbReference>
<dbReference type="CDD" id="cd06981">
    <property type="entry name" value="cupin_reut_a1446"/>
    <property type="match status" value="1"/>
</dbReference>
<gene>
    <name evidence="2" type="ORF">FM071_07275</name>
</gene>
<organism evidence="2 3">
    <name type="scientific">Sulfurimonas paralvinellae</name>
    <dbReference type="NCBI Taxonomy" id="317658"/>
    <lineage>
        <taxon>Bacteria</taxon>
        <taxon>Pseudomonadati</taxon>
        <taxon>Campylobacterota</taxon>
        <taxon>Epsilonproteobacteria</taxon>
        <taxon>Campylobacterales</taxon>
        <taxon>Sulfurimonadaceae</taxon>
        <taxon>Sulfurimonas</taxon>
    </lineage>
</organism>
<dbReference type="EMBL" id="CP041406">
    <property type="protein sequence ID" value="QOP46099.1"/>
    <property type="molecule type" value="Genomic_DNA"/>
</dbReference>
<dbReference type="Pfam" id="PF07883">
    <property type="entry name" value="Cupin_2"/>
    <property type="match status" value="1"/>
</dbReference>
<sequence>MKKSNIFQNIPSDLTQELFETVVESKNVKIERIISYGQSSQEEEWYDQDENEWVVLLEGEAMLAFDDGAETHLQVGDSINIPAHVKHKVLWTKKEAKTIWLAVFYK</sequence>
<protein>
    <submittedName>
        <fullName evidence="2">Cupin domain-containing protein</fullName>
    </submittedName>
</protein>
<evidence type="ECO:0000313" key="2">
    <source>
        <dbReference type="EMBL" id="QOP46099.1"/>
    </source>
</evidence>
<dbReference type="KEGG" id="spal:FM071_07275"/>
<evidence type="ECO:0000259" key="1">
    <source>
        <dbReference type="Pfam" id="PF07883"/>
    </source>
</evidence>
<dbReference type="Gene3D" id="2.60.120.10">
    <property type="entry name" value="Jelly Rolls"/>
    <property type="match status" value="1"/>
</dbReference>
<dbReference type="SUPFAM" id="SSF51182">
    <property type="entry name" value="RmlC-like cupins"/>
    <property type="match status" value="1"/>
</dbReference>
<evidence type="ECO:0000313" key="3">
    <source>
        <dbReference type="Proteomes" id="UP000593580"/>
    </source>
</evidence>
<dbReference type="InterPro" id="IPR013096">
    <property type="entry name" value="Cupin_2"/>
</dbReference>
<proteinExistence type="predicted"/>
<dbReference type="RefSeq" id="WP_193110244.1">
    <property type="nucleotide sequence ID" value="NZ_CP041406.1"/>
</dbReference>
<dbReference type="InterPro" id="IPR014710">
    <property type="entry name" value="RmlC-like_jellyroll"/>
</dbReference>
<dbReference type="AlphaFoldDB" id="A0A7M1B8P1"/>
<keyword evidence="3" id="KW-1185">Reference proteome</keyword>